<keyword evidence="1" id="KW-0812">Transmembrane</keyword>
<dbReference type="SMART" id="SM00471">
    <property type="entry name" value="HDc"/>
    <property type="match status" value="1"/>
</dbReference>
<proteinExistence type="predicted"/>
<dbReference type="Pfam" id="PF01966">
    <property type="entry name" value="HD"/>
    <property type="match status" value="1"/>
</dbReference>
<dbReference type="InterPro" id="IPR006675">
    <property type="entry name" value="HDIG_dom"/>
</dbReference>
<reference evidence="3 4" key="1">
    <citation type="submission" date="2022-11" db="EMBL/GenBank/DDBJ databases">
        <title>Haliovirga abyssi gen. nov., sp. nov., a mesophilic fermentative bacterium isolated from the Iheya North hydrothermal field and the proposal of Haliovirgaceae fam. nov.</title>
        <authorList>
            <person name="Miyazaki U."/>
            <person name="Tame A."/>
            <person name="Miyazaki J."/>
            <person name="Takai K."/>
            <person name="Sawayama S."/>
            <person name="Kitajima M."/>
            <person name="Okamoto A."/>
            <person name="Nakagawa S."/>
        </authorList>
    </citation>
    <scope>NUCLEOTIDE SEQUENCE [LARGE SCALE GENOMIC DNA]</scope>
    <source>
        <strain evidence="3 4">IC12</strain>
    </source>
</reference>
<feature type="domain" description="HD/PDEase" evidence="2">
    <location>
        <begin position="462"/>
        <end position="617"/>
    </location>
</feature>
<keyword evidence="4" id="KW-1185">Reference proteome</keyword>
<dbReference type="RefSeq" id="WP_307905391.1">
    <property type="nucleotide sequence ID" value="NZ_AP027059.1"/>
</dbReference>
<dbReference type="CDD" id="cd00077">
    <property type="entry name" value="HDc"/>
    <property type="match status" value="1"/>
</dbReference>
<dbReference type="PANTHER" id="PTHR36442">
    <property type="entry name" value="CYCLIC-DI-AMP PHOSPHODIESTERASE PGPH"/>
    <property type="match status" value="1"/>
</dbReference>
<dbReference type="InterPro" id="IPR003607">
    <property type="entry name" value="HD/PDEase_dom"/>
</dbReference>
<dbReference type="Pfam" id="PF07698">
    <property type="entry name" value="7TM-7TMR_HD"/>
    <property type="match status" value="1"/>
</dbReference>
<dbReference type="Pfam" id="PF07697">
    <property type="entry name" value="7TMR-HDED"/>
    <property type="match status" value="1"/>
</dbReference>
<dbReference type="InterPro" id="IPR011624">
    <property type="entry name" value="Metal-dep_PHydrolase_7TM_extra"/>
</dbReference>
<dbReference type="InterPro" id="IPR006674">
    <property type="entry name" value="HD_domain"/>
</dbReference>
<dbReference type="Proteomes" id="UP001321582">
    <property type="component" value="Chromosome"/>
</dbReference>
<evidence type="ECO:0000256" key="1">
    <source>
        <dbReference type="SAM" id="Phobius"/>
    </source>
</evidence>
<feature type="transmembrane region" description="Helical" evidence="1">
    <location>
        <begin position="289"/>
        <end position="307"/>
    </location>
</feature>
<sequence>MKSFKIFNKKITIKIENKKNKKNIIKEANVNFRIIFFLLIFISWILIGNVSFQFKNYRLGEVATKNIISPITLKYIDVEQRNFNIENIKKSIKKIYTRDNNVEIKVLNGLNDYFNLANKESAPKEILIGKDELKKIIGKTQEEKKSIKNNIEITLKKLFEKGIKDEPDYLNKVLKEMSKMKLSSLEEDIVIDFIEPNEFYDETATESILKKKIANLKTNYVQIFSGDVIVKKGEVINNKKFELLNKVFYKNSYWNFKKTVAIFLYILIFGSLFFIIIKKYMLKEIKKKNYYYLTVIEIIGMISLLQITNLEYIYIYPFAASVLLLGMIVNEKYSLIVNSLFLSMIFIHIGFNYIILMLFLVDMLLGIYFSKKIKNRTDIVNTGFVIGIVKIVLLLAFNIFFNKEILNTAYGVTEVFISGVFSGMITIALLPYFENSFNILTDIKLLELGDFSHPLLKQLSIKASGTFNHSIQVATLAENAAEAIGANSTFARVASYYHDIGKMKRANFFVENQKNGINPHENMNPYLSSLVVTAHTKDGDEMARAYKIPKEIRDVMKEHQGTTLLAYFYNKAKKENPDVNESDFRYEGPKPRTKESAIIMLADSVEAAVRSIDNKTHIAVEEMIHKVVSGKISAGQLSEAELTFKDIEIVMNTFSEVIQGIYHSRIKYPDISKLKGNNNKEQ</sequence>
<feature type="transmembrane region" description="Helical" evidence="1">
    <location>
        <begin position="379"/>
        <end position="401"/>
    </location>
</feature>
<dbReference type="AlphaFoldDB" id="A0AAU9DDP5"/>
<keyword evidence="1" id="KW-1133">Transmembrane helix</keyword>
<organism evidence="3 4">
    <name type="scientific">Haliovirga abyssi</name>
    <dbReference type="NCBI Taxonomy" id="2996794"/>
    <lineage>
        <taxon>Bacteria</taxon>
        <taxon>Fusobacteriati</taxon>
        <taxon>Fusobacteriota</taxon>
        <taxon>Fusobacteriia</taxon>
        <taxon>Fusobacteriales</taxon>
        <taxon>Haliovirgaceae</taxon>
        <taxon>Haliovirga</taxon>
    </lineage>
</organism>
<dbReference type="Gene3D" id="1.10.3210.10">
    <property type="entry name" value="Hypothetical protein af1432"/>
    <property type="match status" value="1"/>
</dbReference>
<name>A0AAU9DDP5_9FUSO</name>
<dbReference type="InterPro" id="IPR011621">
    <property type="entry name" value="Metal-dep_PHydrolase_7TM_intra"/>
</dbReference>
<dbReference type="KEGG" id="haby:HLVA_10310"/>
<feature type="transmembrane region" description="Helical" evidence="1">
    <location>
        <begin position="260"/>
        <end position="277"/>
    </location>
</feature>
<dbReference type="NCBIfam" id="TIGR00277">
    <property type="entry name" value="HDIG"/>
    <property type="match status" value="1"/>
</dbReference>
<evidence type="ECO:0000259" key="2">
    <source>
        <dbReference type="SMART" id="SM00471"/>
    </source>
</evidence>
<feature type="transmembrane region" description="Helical" evidence="1">
    <location>
        <begin position="341"/>
        <end position="367"/>
    </location>
</feature>
<accession>A0AAU9DDP5</accession>
<dbReference type="SUPFAM" id="SSF109604">
    <property type="entry name" value="HD-domain/PDEase-like"/>
    <property type="match status" value="1"/>
</dbReference>
<evidence type="ECO:0000313" key="3">
    <source>
        <dbReference type="EMBL" id="BDU50462.1"/>
    </source>
</evidence>
<feature type="transmembrane region" description="Helical" evidence="1">
    <location>
        <begin position="30"/>
        <end position="47"/>
    </location>
</feature>
<keyword evidence="1" id="KW-0472">Membrane</keyword>
<protein>
    <submittedName>
        <fullName evidence="3">Phosphohydrolase</fullName>
    </submittedName>
</protein>
<dbReference type="PANTHER" id="PTHR36442:SF1">
    <property type="entry name" value="CYCLIC-DI-AMP PHOSPHODIESTERASE PGPH"/>
    <property type="match status" value="1"/>
</dbReference>
<gene>
    <name evidence="3" type="ORF">HLVA_10310</name>
</gene>
<feature type="transmembrane region" description="Helical" evidence="1">
    <location>
        <begin position="413"/>
        <end position="433"/>
    </location>
</feature>
<evidence type="ECO:0000313" key="4">
    <source>
        <dbReference type="Proteomes" id="UP001321582"/>
    </source>
</evidence>
<dbReference type="InterPro" id="IPR052722">
    <property type="entry name" value="PgpH_phosphodiesterase"/>
</dbReference>
<dbReference type="EMBL" id="AP027059">
    <property type="protein sequence ID" value="BDU50462.1"/>
    <property type="molecule type" value="Genomic_DNA"/>
</dbReference>
<feature type="transmembrane region" description="Helical" evidence="1">
    <location>
        <begin position="313"/>
        <end position="329"/>
    </location>
</feature>